<dbReference type="Gene3D" id="1.10.260.40">
    <property type="entry name" value="lambda repressor-like DNA-binding domains"/>
    <property type="match status" value="1"/>
</dbReference>
<evidence type="ECO:0000259" key="4">
    <source>
        <dbReference type="PROSITE" id="PS50932"/>
    </source>
</evidence>
<dbReference type="OrthoDB" id="8433438at2"/>
<dbReference type="CDD" id="cd06273">
    <property type="entry name" value="PBP1_LacI-like"/>
    <property type="match status" value="1"/>
</dbReference>
<dbReference type="Proteomes" id="UP000231070">
    <property type="component" value="Unassembled WGS sequence"/>
</dbReference>
<name>A0A2G9WPM5_9HYPH</name>
<dbReference type="SUPFAM" id="SSF53822">
    <property type="entry name" value="Periplasmic binding protein-like I"/>
    <property type="match status" value="1"/>
</dbReference>
<evidence type="ECO:0000256" key="1">
    <source>
        <dbReference type="ARBA" id="ARBA00023015"/>
    </source>
</evidence>
<dbReference type="InterPro" id="IPR046335">
    <property type="entry name" value="LacI/GalR-like_sensor"/>
</dbReference>
<proteinExistence type="predicted"/>
<keyword evidence="2" id="KW-0238">DNA-binding</keyword>
<feature type="domain" description="HTH lacI-type" evidence="4">
    <location>
        <begin position="23"/>
        <end position="77"/>
    </location>
</feature>
<evidence type="ECO:0000313" key="5">
    <source>
        <dbReference type="EMBL" id="PIO96262.1"/>
    </source>
</evidence>
<dbReference type="PROSITE" id="PS50932">
    <property type="entry name" value="HTH_LACI_2"/>
    <property type="match status" value="1"/>
</dbReference>
<dbReference type="InterPro" id="IPR010982">
    <property type="entry name" value="Lambda_DNA-bd_dom_sf"/>
</dbReference>
<keyword evidence="1" id="KW-0805">Transcription regulation</keyword>
<protein>
    <submittedName>
        <fullName evidence="5">LacI family transcriptional regulator</fullName>
    </submittedName>
</protein>
<dbReference type="PANTHER" id="PTHR30146">
    <property type="entry name" value="LACI-RELATED TRANSCRIPTIONAL REPRESSOR"/>
    <property type="match status" value="1"/>
</dbReference>
<dbReference type="GO" id="GO:0003700">
    <property type="term" value="F:DNA-binding transcription factor activity"/>
    <property type="evidence" value="ECO:0007669"/>
    <property type="project" value="TreeGrafter"/>
</dbReference>
<dbReference type="CDD" id="cd01392">
    <property type="entry name" value="HTH_LacI"/>
    <property type="match status" value="1"/>
</dbReference>
<dbReference type="EMBL" id="NQVN01000042">
    <property type="protein sequence ID" value="PIO96262.1"/>
    <property type="molecule type" value="Genomic_DNA"/>
</dbReference>
<reference evidence="5 6" key="1">
    <citation type="submission" date="2017-08" db="EMBL/GenBank/DDBJ databases">
        <title>Pleomorphomonas carboxidotrophicus sp. nov., a new mesophilic hydrogenogenic carboxidotroph.</title>
        <authorList>
            <person name="Esquivel-Elizondo S."/>
            <person name="Krajmalnik-Brown R."/>
            <person name="Maldonado J."/>
        </authorList>
    </citation>
    <scope>NUCLEOTIDE SEQUENCE [LARGE SCALE GENOMIC DNA]</scope>
    <source>
        <strain evidence="5 6">SVCO-16</strain>
    </source>
</reference>
<keyword evidence="6" id="KW-1185">Reference proteome</keyword>
<dbReference type="SUPFAM" id="SSF47413">
    <property type="entry name" value="lambda repressor-like DNA-binding domains"/>
    <property type="match status" value="1"/>
</dbReference>
<dbReference type="RefSeq" id="WP_100083494.1">
    <property type="nucleotide sequence ID" value="NZ_NQVN01000042.1"/>
</dbReference>
<dbReference type="AlphaFoldDB" id="A0A2G9WPM5"/>
<dbReference type="Gene3D" id="3.40.50.2300">
    <property type="match status" value="2"/>
</dbReference>
<dbReference type="PANTHER" id="PTHR30146:SF109">
    <property type="entry name" value="HTH-TYPE TRANSCRIPTIONAL REGULATOR GALS"/>
    <property type="match status" value="1"/>
</dbReference>
<dbReference type="GO" id="GO:0000976">
    <property type="term" value="F:transcription cis-regulatory region binding"/>
    <property type="evidence" value="ECO:0007669"/>
    <property type="project" value="TreeGrafter"/>
</dbReference>
<evidence type="ECO:0000256" key="3">
    <source>
        <dbReference type="ARBA" id="ARBA00023163"/>
    </source>
</evidence>
<organism evidence="5 6">
    <name type="scientific">Pleomorphomonas carboxyditropha</name>
    <dbReference type="NCBI Taxonomy" id="2023338"/>
    <lineage>
        <taxon>Bacteria</taxon>
        <taxon>Pseudomonadati</taxon>
        <taxon>Pseudomonadota</taxon>
        <taxon>Alphaproteobacteria</taxon>
        <taxon>Hyphomicrobiales</taxon>
        <taxon>Pleomorphomonadaceae</taxon>
        <taxon>Pleomorphomonas</taxon>
    </lineage>
</organism>
<sequence length="359" mass="39136">MTDSPSKKTRRLREPNGGARKTVRLEDVAVLAGVSTATVSRSINEPEKVNAEMRKRVLDAAAELGWIPNAAGRALASNRTHIVGAIIPTLDAEIFARQVSAMQSVFTRHGYTLFLGCSNYDPMAGYQQVRAMLTRGVEALAIVGEDHPAELFDLLKHHRVPYVVTYTYRLDSPHLCIGVDHRKAFRTMTRRLLEMGHRRFAAIFQPTESNRRVVDRIHGVADELGDAGLPLPPERLTIGPADMDRAARDFVELMAGRPDERPTAVVCGNDLLAIGALNGARDLGLVAGRDFSITGFDDLALASRIPPGLTTQWVDNYRIGELAAGKLMNMIGKSDGPFESAELVPELRLRGSSGPAPSP</sequence>
<dbReference type="InterPro" id="IPR028082">
    <property type="entry name" value="Peripla_BP_I"/>
</dbReference>
<accession>A0A2G9WPM5</accession>
<evidence type="ECO:0000256" key="2">
    <source>
        <dbReference type="ARBA" id="ARBA00023125"/>
    </source>
</evidence>
<gene>
    <name evidence="5" type="ORF">CJ014_26405</name>
</gene>
<dbReference type="InterPro" id="IPR000843">
    <property type="entry name" value="HTH_LacI"/>
</dbReference>
<keyword evidence="3" id="KW-0804">Transcription</keyword>
<evidence type="ECO:0000313" key="6">
    <source>
        <dbReference type="Proteomes" id="UP000231070"/>
    </source>
</evidence>
<comment type="caution">
    <text evidence="5">The sequence shown here is derived from an EMBL/GenBank/DDBJ whole genome shotgun (WGS) entry which is preliminary data.</text>
</comment>
<dbReference type="SMART" id="SM00354">
    <property type="entry name" value="HTH_LACI"/>
    <property type="match status" value="1"/>
</dbReference>
<dbReference type="Pfam" id="PF00356">
    <property type="entry name" value="LacI"/>
    <property type="match status" value="1"/>
</dbReference>
<dbReference type="Pfam" id="PF13377">
    <property type="entry name" value="Peripla_BP_3"/>
    <property type="match status" value="1"/>
</dbReference>